<protein>
    <submittedName>
        <fullName evidence="7">Achaete-scute-like protein 1</fullName>
    </submittedName>
    <submittedName>
        <fullName evidence="8">BHLH domain-containing protein</fullName>
    </submittedName>
</protein>
<dbReference type="SUPFAM" id="SSF47459">
    <property type="entry name" value="HLH, helix-loop-helix DNA-binding domain"/>
    <property type="match status" value="1"/>
</dbReference>
<dbReference type="EnsemblMetazoa" id="G16992.1">
    <property type="protein sequence ID" value="G16992.1:cds"/>
    <property type="gene ID" value="G16992"/>
</dbReference>
<dbReference type="SMART" id="SM00353">
    <property type="entry name" value="HLH"/>
    <property type="match status" value="1"/>
</dbReference>
<evidence type="ECO:0000313" key="8">
    <source>
        <dbReference type="EnsemblMetazoa" id="G16992.1:cds"/>
    </source>
</evidence>
<dbReference type="OMA" id="QTINGQM"/>
<evidence type="ECO:0000256" key="2">
    <source>
        <dbReference type="ARBA" id="ARBA00022902"/>
    </source>
</evidence>
<dbReference type="AlphaFoldDB" id="K1R9F4"/>
<gene>
    <name evidence="7" type="ORF">CGI_10017647</name>
</gene>
<evidence type="ECO:0000259" key="6">
    <source>
        <dbReference type="PROSITE" id="PS50888"/>
    </source>
</evidence>
<keyword evidence="3" id="KW-0238">DNA-binding</keyword>
<feature type="region of interest" description="Disordered" evidence="5">
    <location>
        <begin position="160"/>
        <end position="194"/>
    </location>
</feature>
<dbReference type="InterPro" id="IPR011598">
    <property type="entry name" value="bHLH_dom"/>
</dbReference>
<keyword evidence="9" id="KW-1185">Reference proteome</keyword>
<dbReference type="PANTHER" id="PTHR13935">
    <property type="entry name" value="ACHAETE-SCUTE TRANSCRIPTION FACTOR-RELATED"/>
    <property type="match status" value="1"/>
</dbReference>
<evidence type="ECO:0000256" key="5">
    <source>
        <dbReference type="SAM" id="MobiDB-lite"/>
    </source>
</evidence>
<evidence type="ECO:0000313" key="9">
    <source>
        <dbReference type="Proteomes" id="UP000005408"/>
    </source>
</evidence>
<accession>K1R9F4</accession>
<dbReference type="FunFam" id="4.10.280.10:FF:000029">
    <property type="entry name" value="Achaete-scute family bHLH transcription factor 1"/>
    <property type="match status" value="1"/>
</dbReference>
<dbReference type="InterPro" id="IPR036638">
    <property type="entry name" value="HLH_DNA-bd_sf"/>
</dbReference>
<organism evidence="7">
    <name type="scientific">Magallana gigas</name>
    <name type="common">Pacific oyster</name>
    <name type="synonym">Crassostrea gigas</name>
    <dbReference type="NCBI Taxonomy" id="29159"/>
    <lineage>
        <taxon>Eukaryota</taxon>
        <taxon>Metazoa</taxon>
        <taxon>Spiralia</taxon>
        <taxon>Lophotrochozoa</taxon>
        <taxon>Mollusca</taxon>
        <taxon>Bivalvia</taxon>
        <taxon>Autobranchia</taxon>
        <taxon>Pteriomorphia</taxon>
        <taxon>Ostreida</taxon>
        <taxon>Ostreoidea</taxon>
        <taxon>Ostreidae</taxon>
        <taxon>Magallana</taxon>
    </lineage>
</organism>
<keyword evidence="2" id="KW-0524">Neurogenesis</keyword>
<proteinExistence type="predicted"/>
<evidence type="ECO:0000256" key="1">
    <source>
        <dbReference type="ARBA" id="ARBA00004123"/>
    </source>
</evidence>
<dbReference type="OrthoDB" id="5976910at2759"/>
<dbReference type="GO" id="GO:0007399">
    <property type="term" value="P:nervous system development"/>
    <property type="evidence" value="ECO:0007669"/>
    <property type="project" value="UniProtKB-KW"/>
</dbReference>
<reference evidence="8" key="2">
    <citation type="submission" date="2022-08" db="UniProtKB">
        <authorList>
            <consortium name="EnsemblMetazoa"/>
        </authorList>
    </citation>
    <scope>IDENTIFICATION</scope>
    <source>
        <strain evidence="8">05x7-T-G4-1.051#20</strain>
    </source>
</reference>
<dbReference type="EMBL" id="JH818674">
    <property type="protein sequence ID" value="EKC37825.1"/>
    <property type="molecule type" value="Genomic_DNA"/>
</dbReference>
<feature type="domain" description="BHLH" evidence="6">
    <location>
        <begin position="83"/>
        <end position="138"/>
    </location>
</feature>
<dbReference type="GO" id="GO:0090575">
    <property type="term" value="C:RNA polymerase II transcription regulator complex"/>
    <property type="evidence" value="ECO:0007669"/>
    <property type="project" value="TreeGrafter"/>
</dbReference>
<sequence length="204" mass="22854">MENDLRAMDYQLSDFQTINGQMLYQTFVNEPPACMFSISPESSPEPGTTHVYDKENARGMMCKRRLDFGQQPDYLGLHKPPTVAVARRNERERNRVKLINMTFATLREHIPAGAKCGKSKKLSKVDTLKAAIDYIRYLQTLVDEHDAVNAVLDNNCLPKSSPGTSSPVSPSASSPHPSTCSETSHEGLNLSTEEEELLDFTNWF</sequence>
<name>K1R9F4_MAGGI</name>
<dbReference type="PROSITE" id="PS50888">
    <property type="entry name" value="BHLH"/>
    <property type="match status" value="1"/>
</dbReference>
<dbReference type="PANTHER" id="PTHR13935:SF106">
    <property type="entry name" value="ACHAETE-SCUTE COMPLEX PROTEIN T5-RELATED"/>
    <property type="match status" value="1"/>
</dbReference>
<dbReference type="HOGENOM" id="CLU_1344432_0_0_1"/>
<evidence type="ECO:0000256" key="4">
    <source>
        <dbReference type="ARBA" id="ARBA00023242"/>
    </source>
</evidence>
<dbReference type="GO" id="GO:0000981">
    <property type="term" value="F:DNA-binding transcription factor activity, RNA polymerase II-specific"/>
    <property type="evidence" value="ECO:0007669"/>
    <property type="project" value="TreeGrafter"/>
</dbReference>
<feature type="compositionally biased region" description="Low complexity" evidence="5">
    <location>
        <begin position="160"/>
        <end position="181"/>
    </location>
</feature>
<dbReference type="Pfam" id="PF00010">
    <property type="entry name" value="HLH"/>
    <property type="match status" value="1"/>
</dbReference>
<dbReference type="InterPro" id="IPR015660">
    <property type="entry name" value="MASH1/Ascl1a-like"/>
</dbReference>
<reference evidence="7" key="1">
    <citation type="journal article" date="2012" name="Nature">
        <title>The oyster genome reveals stress adaptation and complexity of shell formation.</title>
        <authorList>
            <person name="Zhang G."/>
            <person name="Fang X."/>
            <person name="Guo X."/>
            <person name="Li L."/>
            <person name="Luo R."/>
            <person name="Xu F."/>
            <person name="Yang P."/>
            <person name="Zhang L."/>
            <person name="Wang X."/>
            <person name="Qi H."/>
            <person name="Xiong Z."/>
            <person name="Que H."/>
            <person name="Xie Y."/>
            <person name="Holland P.W."/>
            <person name="Paps J."/>
            <person name="Zhu Y."/>
            <person name="Wu F."/>
            <person name="Chen Y."/>
            <person name="Wang J."/>
            <person name="Peng C."/>
            <person name="Meng J."/>
            <person name="Yang L."/>
            <person name="Liu J."/>
            <person name="Wen B."/>
            <person name="Zhang N."/>
            <person name="Huang Z."/>
            <person name="Zhu Q."/>
            <person name="Feng Y."/>
            <person name="Mount A."/>
            <person name="Hedgecock D."/>
            <person name="Xu Z."/>
            <person name="Liu Y."/>
            <person name="Domazet-Loso T."/>
            <person name="Du Y."/>
            <person name="Sun X."/>
            <person name="Zhang S."/>
            <person name="Liu B."/>
            <person name="Cheng P."/>
            <person name="Jiang X."/>
            <person name="Li J."/>
            <person name="Fan D."/>
            <person name="Wang W."/>
            <person name="Fu W."/>
            <person name="Wang T."/>
            <person name="Wang B."/>
            <person name="Zhang J."/>
            <person name="Peng Z."/>
            <person name="Li Y."/>
            <person name="Li N."/>
            <person name="Wang J."/>
            <person name="Chen M."/>
            <person name="He Y."/>
            <person name="Tan F."/>
            <person name="Song X."/>
            <person name="Zheng Q."/>
            <person name="Huang R."/>
            <person name="Yang H."/>
            <person name="Du X."/>
            <person name="Chen L."/>
            <person name="Yang M."/>
            <person name="Gaffney P.M."/>
            <person name="Wang S."/>
            <person name="Luo L."/>
            <person name="She Z."/>
            <person name="Ming Y."/>
            <person name="Huang W."/>
            <person name="Zhang S."/>
            <person name="Huang B."/>
            <person name="Zhang Y."/>
            <person name="Qu T."/>
            <person name="Ni P."/>
            <person name="Miao G."/>
            <person name="Wang J."/>
            <person name="Wang Q."/>
            <person name="Steinberg C.E."/>
            <person name="Wang H."/>
            <person name="Li N."/>
            <person name="Qian L."/>
            <person name="Zhang G."/>
            <person name="Li Y."/>
            <person name="Yang H."/>
            <person name="Liu X."/>
            <person name="Wang J."/>
            <person name="Yin Y."/>
            <person name="Wang J."/>
        </authorList>
    </citation>
    <scope>NUCLEOTIDE SEQUENCE [LARGE SCALE GENOMIC DNA]</scope>
    <source>
        <strain evidence="7">05x7-T-G4-1.051#20</strain>
    </source>
</reference>
<evidence type="ECO:0000256" key="3">
    <source>
        <dbReference type="ARBA" id="ARBA00023125"/>
    </source>
</evidence>
<dbReference type="GO" id="GO:0000977">
    <property type="term" value="F:RNA polymerase II transcription regulatory region sequence-specific DNA binding"/>
    <property type="evidence" value="ECO:0007669"/>
    <property type="project" value="TreeGrafter"/>
</dbReference>
<dbReference type="Proteomes" id="UP000005408">
    <property type="component" value="Unassembled WGS sequence"/>
</dbReference>
<comment type="subcellular location">
    <subcellularLocation>
        <location evidence="1">Nucleus</location>
    </subcellularLocation>
</comment>
<dbReference type="Gene3D" id="4.10.280.10">
    <property type="entry name" value="Helix-loop-helix DNA-binding domain"/>
    <property type="match status" value="1"/>
</dbReference>
<dbReference type="GO" id="GO:0046983">
    <property type="term" value="F:protein dimerization activity"/>
    <property type="evidence" value="ECO:0007669"/>
    <property type="project" value="InterPro"/>
</dbReference>
<evidence type="ECO:0000313" key="7">
    <source>
        <dbReference type="EMBL" id="EKC37825.1"/>
    </source>
</evidence>
<keyword evidence="4" id="KW-0539">Nucleus</keyword>